<dbReference type="Gene3D" id="3.40.50.1820">
    <property type="entry name" value="alpha/beta hydrolase"/>
    <property type="match status" value="1"/>
</dbReference>
<evidence type="ECO:0000259" key="4">
    <source>
        <dbReference type="Pfam" id="PF22244"/>
    </source>
</evidence>
<evidence type="ECO:0000313" key="5">
    <source>
        <dbReference type="EMBL" id="MDC0682496.1"/>
    </source>
</evidence>
<name>A0ABT5C7U1_9BACT</name>
<dbReference type="InterPro" id="IPR054579">
    <property type="entry name" value="GCE-like_dom"/>
</dbReference>
<keyword evidence="1" id="KW-0719">Serine esterase</keyword>
<organism evidence="5 6">
    <name type="scientific">Sorangium atrum</name>
    <dbReference type="NCBI Taxonomy" id="2995308"/>
    <lineage>
        <taxon>Bacteria</taxon>
        <taxon>Pseudomonadati</taxon>
        <taxon>Myxococcota</taxon>
        <taxon>Polyangia</taxon>
        <taxon>Polyangiales</taxon>
        <taxon>Polyangiaceae</taxon>
        <taxon>Sorangium</taxon>
    </lineage>
</organism>
<keyword evidence="2" id="KW-0732">Signal</keyword>
<evidence type="ECO:0000313" key="6">
    <source>
        <dbReference type="Proteomes" id="UP001217485"/>
    </source>
</evidence>
<dbReference type="RefSeq" id="WP_272101809.1">
    <property type="nucleotide sequence ID" value="NZ_JAQNDK010000004.1"/>
</dbReference>
<dbReference type="InterPro" id="IPR029058">
    <property type="entry name" value="AB_hydrolase_fold"/>
</dbReference>
<gene>
    <name evidence="5" type="ORF">POL72_32505</name>
</gene>
<evidence type="ECO:0000256" key="1">
    <source>
        <dbReference type="ARBA" id="ARBA00022487"/>
    </source>
</evidence>
<evidence type="ECO:0000256" key="2">
    <source>
        <dbReference type="ARBA" id="ARBA00022729"/>
    </source>
</evidence>
<dbReference type="Proteomes" id="UP001217485">
    <property type="component" value="Unassembled WGS sequence"/>
</dbReference>
<keyword evidence="6" id="KW-1185">Reference proteome</keyword>
<keyword evidence="3" id="KW-0378">Hydrolase</keyword>
<comment type="caution">
    <text evidence="5">The sequence shown here is derived from an EMBL/GenBank/DDBJ whole genome shotgun (WGS) entry which is preliminary data.</text>
</comment>
<feature type="domain" description="4-O-methyl-glucuronoyl methylesterase-like" evidence="4">
    <location>
        <begin position="50"/>
        <end position="286"/>
    </location>
</feature>
<accession>A0ABT5C7U1</accession>
<sequence length="352" mass="37012">MSGSRITKKSEWACRRAEIKSQVETYESGSKPVVSKDNVTGQFSANKLTVNVNDAGKSASFSINISRPAGAPAGAIPLVIGIGGSNLDNTVFSQNGVAMATFDNNAMGAQSGAGSRGTGTFYNLYGSNHSASSMIAWAWGVSRIIDALEKTPGANIDPKRIAVTGCSRNGKGALTVGAFDERIVLTIPQESGAGGSASWRVSQAGASAGENVQTLSNAANEQPWFRANFGSTFGNRVTSLPFDHHMVMGLVAPRALLVIDNRIDWLGINSTFTAGSIAQQIWKGLGVQDKMGYWQTTGHSHCAFPSSQRAALEAYVKKFLVGGGTADTNLLKGDGATADLAKWMKWTAPTLQ</sequence>
<dbReference type="EMBL" id="JAQNDK010000004">
    <property type="protein sequence ID" value="MDC0682496.1"/>
    <property type="molecule type" value="Genomic_DNA"/>
</dbReference>
<proteinExistence type="predicted"/>
<evidence type="ECO:0000256" key="3">
    <source>
        <dbReference type="ARBA" id="ARBA00022801"/>
    </source>
</evidence>
<reference evidence="5 6" key="1">
    <citation type="submission" date="2023-01" db="EMBL/GenBank/DDBJ databases">
        <title>Minimal conservation of predation-associated metabolite biosynthetic gene clusters underscores biosynthetic potential of Myxococcota including descriptions for ten novel species: Archangium lansinium sp. nov., Myxococcus landrumus sp. nov., Nannocystis bai.</title>
        <authorList>
            <person name="Ahearne A."/>
            <person name="Stevens C."/>
            <person name="Dowd S."/>
        </authorList>
    </citation>
    <scope>NUCLEOTIDE SEQUENCE [LARGE SCALE GENOMIC DNA]</scope>
    <source>
        <strain evidence="5 6">WIWO2</strain>
    </source>
</reference>
<dbReference type="Pfam" id="PF22244">
    <property type="entry name" value="GCE_fung"/>
    <property type="match status" value="1"/>
</dbReference>
<protein>
    <submittedName>
        <fullName evidence="5">PE PGRS family protein</fullName>
    </submittedName>
</protein>
<dbReference type="SUPFAM" id="SSF53474">
    <property type="entry name" value="alpha/beta-Hydrolases"/>
    <property type="match status" value="1"/>
</dbReference>